<dbReference type="GO" id="GO:0016020">
    <property type="term" value="C:membrane"/>
    <property type="evidence" value="ECO:0007669"/>
    <property type="project" value="UniProtKB-SubCell"/>
</dbReference>
<dbReference type="Gene3D" id="1.20.1250.20">
    <property type="entry name" value="MFS general substrate transporter like domains"/>
    <property type="match status" value="1"/>
</dbReference>
<proteinExistence type="inferred from homology"/>
<keyword evidence="11" id="KW-1185">Reference proteome</keyword>
<feature type="transmembrane region" description="Helical" evidence="8">
    <location>
        <begin position="91"/>
        <end position="114"/>
    </location>
</feature>
<keyword evidence="4 8" id="KW-0812">Transmembrane</keyword>
<dbReference type="Pfam" id="PF07690">
    <property type="entry name" value="MFS_1"/>
    <property type="match status" value="1"/>
</dbReference>
<feature type="transmembrane region" description="Helical" evidence="8">
    <location>
        <begin position="59"/>
        <end position="79"/>
    </location>
</feature>
<gene>
    <name evidence="10" type="ORF">Clacol_003097</name>
</gene>
<dbReference type="AlphaFoldDB" id="A0AAV5A5V6"/>
<sequence length="464" mass="50359">MLQLTRYSAPLGLKWRSSVWFVTLVVGAGMTTDVVFGTIIIPVIPFRLEALGYKDPSSLTGYLLLAFAAGLVFSTPPITWLSERFHSRRTLLLIGIVGLIGAQILFMLAPVYWALIVARVLQGISSTVIWTIGSALLCDTVPESRIGQQFGIALTGLSFGSAISPSIGGALYHSLGFHAPFIFSLGLLGFDLILRFLVIEKRDAVRWGFDPTAACLQVYNNNQDSDINTSASEPETVKSKRSLEKEKEIPADLSRDEISHHQSSLHLTLTILKSNRAMAAALAVLIYGADIGMLEPTVPLRFQEIYGYTSLKVGLLVQLLEYYATNSVQVLFLGSIPAPAMAELAGVARSTKGIGYSHIYGVFNLAYGIGTAIGPVIASQLYDHVHDGFTVLLGLATFLLLLALGFVVTWMGDVSLLMQLAARRTSSLAGATVEMELPSTIVVNEIEKTYIMKLLIRIKQQFAG</sequence>
<feature type="transmembrane region" description="Helical" evidence="8">
    <location>
        <begin position="359"/>
        <end position="382"/>
    </location>
</feature>
<dbReference type="PRINTS" id="PR01035">
    <property type="entry name" value="TCRTETA"/>
</dbReference>
<organism evidence="10 11">
    <name type="scientific">Clathrus columnatus</name>
    <dbReference type="NCBI Taxonomy" id="1419009"/>
    <lineage>
        <taxon>Eukaryota</taxon>
        <taxon>Fungi</taxon>
        <taxon>Dikarya</taxon>
        <taxon>Basidiomycota</taxon>
        <taxon>Agaricomycotina</taxon>
        <taxon>Agaricomycetes</taxon>
        <taxon>Phallomycetidae</taxon>
        <taxon>Phallales</taxon>
        <taxon>Clathraceae</taxon>
        <taxon>Clathrus</taxon>
    </lineage>
</organism>
<protein>
    <recommendedName>
        <fullName evidence="9">Major facilitator superfamily (MFS) profile domain-containing protein</fullName>
    </recommendedName>
</protein>
<dbReference type="InterPro" id="IPR020846">
    <property type="entry name" value="MFS_dom"/>
</dbReference>
<evidence type="ECO:0000256" key="5">
    <source>
        <dbReference type="ARBA" id="ARBA00022989"/>
    </source>
</evidence>
<evidence type="ECO:0000256" key="2">
    <source>
        <dbReference type="ARBA" id="ARBA00006829"/>
    </source>
</evidence>
<dbReference type="EMBL" id="BPWL01000003">
    <property type="protein sequence ID" value="GJJ08877.1"/>
    <property type="molecule type" value="Genomic_DNA"/>
</dbReference>
<dbReference type="CDD" id="cd17325">
    <property type="entry name" value="MFS_MdtG_SLC18_like"/>
    <property type="match status" value="1"/>
</dbReference>
<feature type="transmembrane region" description="Helical" evidence="8">
    <location>
        <begin position="120"/>
        <end position="138"/>
    </location>
</feature>
<evidence type="ECO:0000259" key="9">
    <source>
        <dbReference type="PROSITE" id="PS50850"/>
    </source>
</evidence>
<feature type="transmembrane region" description="Helical" evidence="8">
    <location>
        <begin position="388"/>
        <end position="410"/>
    </location>
</feature>
<evidence type="ECO:0000256" key="7">
    <source>
        <dbReference type="SAM" id="MobiDB-lite"/>
    </source>
</evidence>
<feature type="transmembrane region" description="Helical" evidence="8">
    <location>
        <begin position="177"/>
        <end position="198"/>
    </location>
</feature>
<dbReference type="PANTHER" id="PTHR23506:SF23">
    <property type="entry name" value="GH10249P"/>
    <property type="match status" value="1"/>
</dbReference>
<dbReference type="PROSITE" id="PS50850">
    <property type="entry name" value="MFS"/>
    <property type="match status" value="1"/>
</dbReference>
<evidence type="ECO:0000256" key="1">
    <source>
        <dbReference type="ARBA" id="ARBA00004141"/>
    </source>
</evidence>
<evidence type="ECO:0000256" key="6">
    <source>
        <dbReference type="ARBA" id="ARBA00023136"/>
    </source>
</evidence>
<evidence type="ECO:0000256" key="3">
    <source>
        <dbReference type="ARBA" id="ARBA00022448"/>
    </source>
</evidence>
<feature type="transmembrane region" description="Helical" evidence="8">
    <location>
        <begin position="20"/>
        <end position="44"/>
    </location>
</feature>
<comment type="similarity">
    <text evidence="2">Belongs to the major facilitator superfamily. Vesicular transporter family.</text>
</comment>
<accession>A0AAV5A5V6</accession>
<dbReference type="InterPro" id="IPR011701">
    <property type="entry name" value="MFS"/>
</dbReference>
<name>A0AAV5A5V6_9AGAM</name>
<keyword evidence="6 8" id="KW-0472">Membrane</keyword>
<evidence type="ECO:0000313" key="10">
    <source>
        <dbReference type="EMBL" id="GJJ08877.1"/>
    </source>
</evidence>
<feature type="domain" description="Major facilitator superfamily (MFS) profile" evidence="9">
    <location>
        <begin position="22"/>
        <end position="464"/>
    </location>
</feature>
<keyword evidence="3" id="KW-0813">Transport</keyword>
<dbReference type="PANTHER" id="PTHR23506">
    <property type="entry name" value="GH10249P"/>
    <property type="match status" value="1"/>
</dbReference>
<feature type="transmembrane region" description="Helical" evidence="8">
    <location>
        <begin position="150"/>
        <end position="171"/>
    </location>
</feature>
<reference evidence="10" key="1">
    <citation type="submission" date="2021-10" db="EMBL/GenBank/DDBJ databases">
        <title>De novo Genome Assembly of Clathrus columnatus (Basidiomycota, Fungi) Using Illumina and Nanopore Sequence Data.</title>
        <authorList>
            <person name="Ogiso-Tanaka E."/>
            <person name="Itagaki H."/>
            <person name="Hosoya T."/>
            <person name="Hosaka K."/>
        </authorList>
    </citation>
    <scope>NUCLEOTIDE SEQUENCE</scope>
    <source>
        <strain evidence="10">MO-923</strain>
    </source>
</reference>
<feature type="region of interest" description="Disordered" evidence="7">
    <location>
        <begin position="226"/>
        <end position="245"/>
    </location>
</feature>
<evidence type="ECO:0000256" key="8">
    <source>
        <dbReference type="SAM" id="Phobius"/>
    </source>
</evidence>
<dbReference type="InterPro" id="IPR050930">
    <property type="entry name" value="MFS_Vesicular_Transporter"/>
</dbReference>
<dbReference type="InterPro" id="IPR001958">
    <property type="entry name" value="Tet-R_TetA/multi-R_MdtG-like"/>
</dbReference>
<evidence type="ECO:0000313" key="11">
    <source>
        <dbReference type="Proteomes" id="UP001050691"/>
    </source>
</evidence>
<keyword evidence="5 8" id="KW-1133">Transmembrane helix</keyword>
<dbReference type="SUPFAM" id="SSF103473">
    <property type="entry name" value="MFS general substrate transporter"/>
    <property type="match status" value="1"/>
</dbReference>
<comment type="subcellular location">
    <subcellularLocation>
        <location evidence="1">Membrane</location>
        <topology evidence="1">Multi-pass membrane protein</topology>
    </subcellularLocation>
</comment>
<feature type="compositionally biased region" description="Basic and acidic residues" evidence="7">
    <location>
        <begin position="235"/>
        <end position="245"/>
    </location>
</feature>
<dbReference type="InterPro" id="IPR036259">
    <property type="entry name" value="MFS_trans_sf"/>
</dbReference>
<evidence type="ECO:0000256" key="4">
    <source>
        <dbReference type="ARBA" id="ARBA00022692"/>
    </source>
</evidence>
<comment type="caution">
    <text evidence="10">The sequence shown here is derived from an EMBL/GenBank/DDBJ whole genome shotgun (WGS) entry which is preliminary data.</text>
</comment>
<dbReference type="GO" id="GO:0022857">
    <property type="term" value="F:transmembrane transporter activity"/>
    <property type="evidence" value="ECO:0007669"/>
    <property type="project" value="InterPro"/>
</dbReference>
<dbReference type="Proteomes" id="UP001050691">
    <property type="component" value="Unassembled WGS sequence"/>
</dbReference>